<feature type="domain" description="RRM" evidence="3">
    <location>
        <begin position="32"/>
        <end position="95"/>
    </location>
</feature>
<accession>A6IQZ6</accession>
<dbReference type="GO" id="GO:0003723">
    <property type="term" value="F:RNA binding"/>
    <property type="evidence" value="ECO:0007669"/>
    <property type="project" value="UniProtKB-UniRule"/>
</dbReference>
<sequence length="95" mass="11030">MLMSDKAKVWENVGTVEWAGSIVYAEVIAKVKVLLVGYLANNVTEEILETLFIQFGELEQVKKLKHYAFRHFEAQDSVVKAMEEMNAKYLERQKY</sequence>
<evidence type="ECO:0000256" key="1">
    <source>
        <dbReference type="ARBA" id="ARBA00022884"/>
    </source>
</evidence>
<gene>
    <name evidence="4" type="ORF">rCG_52575</name>
</gene>
<dbReference type="PANTHER" id="PTHR21245">
    <property type="entry name" value="HETEROGENEOUS NUCLEAR RIBONUCLEOPROTEIN"/>
    <property type="match status" value="1"/>
</dbReference>
<dbReference type="PROSITE" id="PS50102">
    <property type="entry name" value="RRM"/>
    <property type="match status" value="1"/>
</dbReference>
<dbReference type="Proteomes" id="UP000234681">
    <property type="component" value="Chromosome 11"/>
</dbReference>
<dbReference type="Gene3D" id="3.30.70.330">
    <property type="match status" value="1"/>
</dbReference>
<dbReference type="InterPro" id="IPR012677">
    <property type="entry name" value="Nucleotide-bd_a/b_plait_sf"/>
</dbReference>
<dbReference type="SMART" id="SM00360">
    <property type="entry name" value="RRM"/>
    <property type="match status" value="1"/>
</dbReference>
<keyword evidence="1 2" id="KW-0694">RNA-binding</keyword>
<dbReference type="Pfam" id="PF00076">
    <property type="entry name" value="RRM_1"/>
    <property type="match status" value="1"/>
</dbReference>
<dbReference type="InterPro" id="IPR000504">
    <property type="entry name" value="RRM_dom"/>
</dbReference>
<evidence type="ECO:0000256" key="2">
    <source>
        <dbReference type="PROSITE-ProRule" id="PRU00176"/>
    </source>
</evidence>
<organism evidence="4 5">
    <name type="scientific">Rattus norvegicus</name>
    <name type="common">Rat</name>
    <dbReference type="NCBI Taxonomy" id="10116"/>
    <lineage>
        <taxon>Eukaryota</taxon>
        <taxon>Metazoa</taxon>
        <taxon>Chordata</taxon>
        <taxon>Craniata</taxon>
        <taxon>Vertebrata</taxon>
        <taxon>Euteleostomi</taxon>
        <taxon>Mammalia</taxon>
        <taxon>Eutheria</taxon>
        <taxon>Euarchontoglires</taxon>
        <taxon>Glires</taxon>
        <taxon>Rodentia</taxon>
        <taxon>Myomorpha</taxon>
        <taxon>Muroidea</taxon>
        <taxon>Muridae</taxon>
        <taxon>Murinae</taxon>
        <taxon>Rattus</taxon>
    </lineage>
</organism>
<name>A6IQZ6_RAT</name>
<dbReference type="EMBL" id="CH473967">
    <property type="protein sequence ID" value="EDM11149.1"/>
    <property type="molecule type" value="Genomic_DNA"/>
</dbReference>
<dbReference type="AlphaFoldDB" id="A6IQZ6"/>
<reference evidence="5" key="1">
    <citation type="submission" date="2005-09" db="EMBL/GenBank/DDBJ databases">
        <authorList>
            <person name="Mural R.J."/>
            <person name="Li P.W."/>
            <person name="Adams M.D."/>
            <person name="Amanatides P.G."/>
            <person name="Baden-Tillson H."/>
            <person name="Barnstead M."/>
            <person name="Chin S.H."/>
            <person name="Dew I."/>
            <person name="Evans C.A."/>
            <person name="Ferriera S."/>
            <person name="Flanigan M."/>
            <person name="Fosler C."/>
            <person name="Glodek A."/>
            <person name="Gu Z."/>
            <person name="Holt R.A."/>
            <person name="Jennings D."/>
            <person name="Kraft C.L."/>
            <person name="Lu F."/>
            <person name="Nguyen T."/>
            <person name="Nusskern D.R."/>
            <person name="Pfannkoch C.M."/>
            <person name="Sitter C."/>
            <person name="Sutton G.G."/>
            <person name="Venter J.C."/>
            <person name="Wang Z."/>
            <person name="Woodage T."/>
            <person name="Zheng X.H."/>
            <person name="Zhong F."/>
        </authorList>
    </citation>
    <scope>NUCLEOTIDE SEQUENCE [LARGE SCALE GENOMIC DNA]</scope>
    <source>
        <strain>BN</strain>
        <strain evidence="5">Sprague-Dawley</strain>
    </source>
</reference>
<dbReference type="InterPro" id="IPR035979">
    <property type="entry name" value="RBD_domain_sf"/>
</dbReference>
<evidence type="ECO:0000313" key="4">
    <source>
        <dbReference type="EMBL" id="EDM11149.1"/>
    </source>
</evidence>
<protein>
    <submittedName>
        <fullName evidence="4">RCG52575</fullName>
    </submittedName>
</protein>
<proteinExistence type="predicted"/>
<evidence type="ECO:0000313" key="5">
    <source>
        <dbReference type="Proteomes" id="UP000234681"/>
    </source>
</evidence>
<dbReference type="SUPFAM" id="SSF54928">
    <property type="entry name" value="RNA-binding domain, RBD"/>
    <property type="match status" value="1"/>
</dbReference>
<evidence type="ECO:0000259" key="3">
    <source>
        <dbReference type="PROSITE" id="PS50102"/>
    </source>
</evidence>